<dbReference type="EC" id="5.6.2.3" evidence="1"/>
<keyword evidence="1" id="KW-0067">ATP-binding</keyword>
<keyword evidence="1" id="KW-0547">Nucleotide-binding</keyword>
<organism evidence="3 4">
    <name type="scientific">Sphaeramia orbicularis</name>
    <name type="common">orbiculate cardinalfish</name>
    <dbReference type="NCBI Taxonomy" id="375764"/>
    <lineage>
        <taxon>Eukaryota</taxon>
        <taxon>Metazoa</taxon>
        <taxon>Chordata</taxon>
        <taxon>Craniata</taxon>
        <taxon>Vertebrata</taxon>
        <taxon>Euteleostomi</taxon>
        <taxon>Actinopterygii</taxon>
        <taxon>Neopterygii</taxon>
        <taxon>Teleostei</taxon>
        <taxon>Neoteleostei</taxon>
        <taxon>Acanthomorphata</taxon>
        <taxon>Gobiaria</taxon>
        <taxon>Kurtiformes</taxon>
        <taxon>Apogonoidei</taxon>
        <taxon>Apogonidae</taxon>
        <taxon>Apogoninae</taxon>
        <taxon>Sphaeramia</taxon>
    </lineage>
</organism>
<comment type="similarity">
    <text evidence="1">Belongs to the helicase family.</text>
</comment>
<comment type="catalytic activity">
    <reaction evidence="1">
        <text>ATP + H2O = ADP + phosphate + H(+)</text>
        <dbReference type="Rhea" id="RHEA:13065"/>
        <dbReference type="ChEBI" id="CHEBI:15377"/>
        <dbReference type="ChEBI" id="CHEBI:15378"/>
        <dbReference type="ChEBI" id="CHEBI:30616"/>
        <dbReference type="ChEBI" id="CHEBI:43474"/>
        <dbReference type="ChEBI" id="CHEBI:456216"/>
        <dbReference type="EC" id="5.6.2.3"/>
    </reaction>
</comment>
<protein>
    <recommendedName>
        <fullName evidence="1">ATP-dependent DNA helicase</fullName>
        <ecNumber evidence="1">5.6.2.3</ecNumber>
    </recommendedName>
</protein>
<reference evidence="3" key="3">
    <citation type="submission" date="2025-09" db="UniProtKB">
        <authorList>
            <consortium name="Ensembl"/>
        </authorList>
    </citation>
    <scope>IDENTIFICATION</scope>
</reference>
<accession>A0A672Z295</accession>
<name>A0A672Z295_9TELE</name>
<dbReference type="PANTHER" id="PTHR47642:SF8">
    <property type="entry name" value="ATP-DEPENDENT DNA HELICASE"/>
    <property type="match status" value="1"/>
</dbReference>
<reference evidence="3" key="2">
    <citation type="submission" date="2025-08" db="UniProtKB">
        <authorList>
            <consortium name="Ensembl"/>
        </authorList>
    </citation>
    <scope>IDENTIFICATION</scope>
</reference>
<evidence type="ECO:0000313" key="3">
    <source>
        <dbReference type="Ensembl" id="ENSSORP00005010883.1"/>
    </source>
</evidence>
<dbReference type="AlphaFoldDB" id="A0A672Z295"/>
<reference evidence="3" key="1">
    <citation type="submission" date="2019-06" db="EMBL/GenBank/DDBJ databases">
        <authorList>
            <consortium name="Wellcome Sanger Institute Data Sharing"/>
        </authorList>
    </citation>
    <scope>NUCLEOTIDE SEQUENCE [LARGE SCALE GENOMIC DNA]</scope>
</reference>
<sequence>MRKLLYSLTSTRRVPYQKKTATCGNLSFLSRNMCTMRHAEEEDPAGFLPDEDRLQNVDLAPEASSSNRSDLHARFTADLNKVLMSPQEYRAMMRSLNSKQQEVVMFHRKWCKDAIFAMKHDRPMPQFKVYLSGPGGVGKSHIIKLVHYLTVLLTAFTGTAAFGIEGMTLHSSLGFTSGPKNKKEYQPAGSEKLNTLRSQLSKLKLLIIDEVSMVGADLLYHVHRRLQDICETSDPDSRFGGVSVLAVGDLYQLQPVGQNHVFGLPSDSYARLHGSLWEENFRLMELTESMRQRDDQHFAQLLMRVRTATCTQGDITLLKTRVVKKSDNSYPANALHVFKTNKEVDQHNAEHLKKLPNPVFDIKAVDQKKDVQTGLIDVVISTKPSDTGGLREVISVAVGARVMVTVNIDVSDGLENGVCGTVVGIENTGSTVHIIFAVPIKRQDVQFFAGRGR</sequence>
<dbReference type="InterPro" id="IPR051055">
    <property type="entry name" value="PIF1_helicase"/>
</dbReference>
<dbReference type="InterPro" id="IPR027417">
    <property type="entry name" value="P-loop_NTPase"/>
</dbReference>
<dbReference type="PANTHER" id="PTHR47642">
    <property type="entry name" value="ATP-DEPENDENT DNA HELICASE"/>
    <property type="match status" value="1"/>
</dbReference>
<evidence type="ECO:0000313" key="4">
    <source>
        <dbReference type="Proteomes" id="UP000472271"/>
    </source>
</evidence>
<keyword evidence="1" id="KW-0347">Helicase</keyword>
<dbReference type="Gene3D" id="3.40.50.300">
    <property type="entry name" value="P-loop containing nucleotide triphosphate hydrolases"/>
    <property type="match status" value="1"/>
</dbReference>
<feature type="domain" description="DNA helicase Pif1-like DEAD-box helicase" evidence="2">
    <location>
        <begin position="129"/>
        <end position="310"/>
    </location>
</feature>
<dbReference type="GO" id="GO:0043139">
    <property type="term" value="F:5'-3' DNA helicase activity"/>
    <property type="evidence" value="ECO:0007669"/>
    <property type="project" value="UniProtKB-EC"/>
</dbReference>
<dbReference type="GO" id="GO:0005524">
    <property type="term" value="F:ATP binding"/>
    <property type="evidence" value="ECO:0007669"/>
    <property type="project" value="UniProtKB-KW"/>
</dbReference>
<evidence type="ECO:0000259" key="2">
    <source>
        <dbReference type="Pfam" id="PF05970"/>
    </source>
</evidence>
<dbReference type="GO" id="GO:0006281">
    <property type="term" value="P:DNA repair"/>
    <property type="evidence" value="ECO:0007669"/>
    <property type="project" value="UniProtKB-KW"/>
</dbReference>
<dbReference type="Pfam" id="PF05970">
    <property type="entry name" value="PIF1"/>
    <property type="match status" value="1"/>
</dbReference>
<dbReference type="Ensembl" id="ENSSORT00005011257.1">
    <property type="protein sequence ID" value="ENSSORP00005010883.1"/>
    <property type="gene ID" value="ENSSORG00005005898.1"/>
</dbReference>
<keyword evidence="1" id="KW-0233">DNA recombination</keyword>
<dbReference type="GO" id="GO:0016787">
    <property type="term" value="F:hydrolase activity"/>
    <property type="evidence" value="ECO:0007669"/>
    <property type="project" value="UniProtKB-KW"/>
</dbReference>
<comment type="cofactor">
    <cofactor evidence="1">
        <name>Mg(2+)</name>
        <dbReference type="ChEBI" id="CHEBI:18420"/>
    </cofactor>
</comment>
<evidence type="ECO:0000256" key="1">
    <source>
        <dbReference type="RuleBase" id="RU363044"/>
    </source>
</evidence>
<dbReference type="GO" id="GO:0006310">
    <property type="term" value="P:DNA recombination"/>
    <property type="evidence" value="ECO:0007669"/>
    <property type="project" value="UniProtKB-KW"/>
</dbReference>
<dbReference type="Proteomes" id="UP000472271">
    <property type="component" value="Chromosome 6"/>
</dbReference>
<dbReference type="SUPFAM" id="SSF52540">
    <property type="entry name" value="P-loop containing nucleoside triphosphate hydrolases"/>
    <property type="match status" value="2"/>
</dbReference>
<proteinExistence type="inferred from homology"/>
<keyword evidence="1" id="KW-0227">DNA damage</keyword>
<dbReference type="GO" id="GO:0000723">
    <property type="term" value="P:telomere maintenance"/>
    <property type="evidence" value="ECO:0007669"/>
    <property type="project" value="InterPro"/>
</dbReference>
<dbReference type="InterPro" id="IPR010285">
    <property type="entry name" value="DNA_helicase_pif1-like_DEAD"/>
</dbReference>
<dbReference type="InParanoid" id="A0A672Z295"/>
<keyword evidence="1" id="KW-0378">Hydrolase</keyword>
<keyword evidence="1" id="KW-0234">DNA repair</keyword>
<keyword evidence="4" id="KW-1185">Reference proteome</keyword>